<dbReference type="CDD" id="cd00086">
    <property type="entry name" value="homeodomain"/>
    <property type="match status" value="1"/>
</dbReference>
<evidence type="ECO:0000259" key="10">
    <source>
        <dbReference type="PROSITE" id="PS50071"/>
    </source>
</evidence>
<dbReference type="InterPro" id="IPR001356">
    <property type="entry name" value="HD"/>
</dbReference>
<reference evidence="11" key="3">
    <citation type="submission" date="2020-06" db="EMBL/GenBank/DDBJ databases">
        <title>Helianthus annuus Genome sequencing and assembly Release 2.</title>
        <authorList>
            <person name="Gouzy J."/>
            <person name="Langlade N."/>
            <person name="Munos S."/>
        </authorList>
    </citation>
    <scope>NUCLEOTIDE SEQUENCE</scope>
    <source>
        <tissue evidence="11">Leaves</tissue>
    </source>
</reference>
<evidence type="ECO:0000256" key="7">
    <source>
        <dbReference type="ARBA" id="ARBA00023242"/>
    </source>
</evidence>
<dbReference type="EMBL" id="MNCJ02000330">
    <property type="protein sequence ID" value="KAF5763003.1"/>
    <property type="molecule type" value="Genomic_DNA"/>
</dbReference>
<dbReference type="OMA" id="YNGLATH"/>
<dbReference type="FunFam" id="1.10.10.60:FF:000117">
    <property type="entry name" value="BEL1-like homeodomain protein 9"/>
    <property type="match status" value="1"/>
</dbReference>
<comment type="subcellular location">
    <subcellularLocation>
        <location evidence="1 8">Nucleus</location>
    </subcellularLocation>
</comment>
<gene>
    <name evidence="12" type="primary">LSN</name>
    <name evidence="12" type="ORF">HannXRQ_Chr15g0468031</name>
    <name evidence="11" type="ORF">HanXRQr2_Chr15g0675271</name>
</gene>
<dbReference type="Proteomes" id="UP000215914">
    <property type="component" value="Chromosome 15"/>
</dbReference>
<dbReference type="SMART" id="SM00389">
    <property type="entry name" value="HOX"/>
    <property type="match status" value="1"/>
</dbReference>
<dbReference type="Gene3D" id="1.10.10.60">
    <property type="entry name" value="Homeodomain-like"/>
    <property type="match status" value="1"/>
</dbReference>
<accession>A0A251S672</accession>
<dbReference type="InterPro" id="IPR050224">
    <property type="entry name" value="TALE_homeobox"/>
</dbReference>
<sequence length="522" mass="57743">MADAFEPFHIPQQSRRDKLRVGGDLQTLVYDKPYLLSCATHTTTNHNTPSCLLPCASHTTTNNHVTSSCLLSCAINNHVPSSYMLSCASHTTTNNLDTPSCLLSCASHTTTNNHATSSCLLPCAINNHVTSSYMLSCANPSINNTGDFDYAQHDVTGDFVIRKPELLALSLSSIAGTGTETIPVAYGGEEFDRSVDSVLRGSRFLKPAQELLDEVCDVGFGERFDGGSCGLVMDPSLVNYTNSGTDTDVVRVETKRSRLISLLNEVYKRYKHYYRQIQAVIASFDTVAGAAPFAMLDLKVMSKHFCNLNNAITDQIHVTKEDYKGSYGQSAVNNMDHQLVWRPQRGLPKQAVTVLRAWLFDHFLHPYPTDTDKQMLATQTGLSRNQVSNWFINARVRLWKPMVEEVHTLETRQLPKTDFQEQDTSPLGNSVSSCPPKRAKNDNKYSDHHIMEGGDKEHMNLYDSYHSSVNRGVSLTLGLHQNNNATAFPLSAVGSSQRFVIGGLDAQNREIIGGQFLHEFGG</sequence>
<evidence type="ECO:0000256" key="8">
    <source>
        <dbReference type="PROSITE-ProRule" id="PRU00108"/>
    </source>
</evidence>
<dbReference type="PANTHER" id="PTHR11850">
    <property type="entry name" value="HOMEOBOX PROTEIN TRANSCRIPTION FACTORS"/>
    <property type="match status" value="1"/>
</dbReference>
<dbReference type="STRING" id="4232.A0A251S672"/>
<keyword evidence="7 8" id="KW-0539">Nucleus</keyword>
<keyword evidence="3" id="KW-0805">Transcription regulation</keyword>
<evidence type="ECO:0000256" key="1">
    <source>
        <dbReference type="ARBA" id="ARBA00004123"/>
    </source>
</evidence>
<dbReference type="EMBL" id="CM007904">
    <property type="protein sequence ID" value="OTF94062.1"/>
    <property type="molecule type" value="Genomic_DNA"/>
</dbReference>
<dbReference type="InterPro" id="IPR006563">
    <property type="entry name" value="POX_dom"/>
</dbReference>
<evidence type="ECO:0000256" key="5">
    <source>
        <dbReference type="ARBA" id="ARBA00023155"/>
    </source>
</evidence>
<dbReference type="GO" id="GO:0003677">
    <property type="term" value="F:DNA binding"/>
    <property type="evidence" value="ECO:0007669"/>
    <property type="project" value="UniProtKB-UniRule"/>
</dbReference>
<comment type="similarity">
    <text evidence="2">Belongs to the TALE/BELL homeobox family.</text>
</comment>
<dbReference type="GO" id="GO:0005634">
    <property type="term" value="C:nucleus"/>
    <property type="evidence" value="ECO:0000318"/>
    <property type="project" value="GO_Central"/>
</dbReference>
<dbReference type="InterPro" id="IPR008422">
    <property type="entry name" value="KN_HD"/>
</dbReference>
<evidence type="ECO:0000313" key="13">
    <source>
        <dbReference type="Proteomes" id="UP000215914"/>
    </source>
</evidence>
<dbReference type="SUPFAM" id="SSF46689">
    <property type="entry name" value="Homeodomain-like"/>
    <property type="match status" value="1"/>
</dbReference>
<evidence type="ECO:0000256" key="6">
    <source>
        <dbReference type="ARBA" id="ARBA00023163"/>
    </source>
</evidence>
<dbReference type="GO" id="GO:0006355">
    <property type="term" value="P:regulation of DNA-templated transcription"/>
    <property type="evidence" value="ECO:0007669"/>
    <property type="project" value="InterPro"/>
</dbReference>
<feature type="region of interest" description="Disordered" evidence="9">
    <location>
        <begin position="417"/>
        <end position="444"/>
    </location>
</feature>
<evidence type="ECO:0000256" key="2">
    <source>
        <dbReference type="ARBA" id="ARBA00006454"/>
    </source>
</evidence>
<keyword evidence="4 8" id="KW-0238">DNA-binding</keyword>
<feature type="domain" description="Homeobox" evidence="10">
    <location>
        <begin position="342"/>
        <end position="401"/>
    </location>
</feature>
<dbReference type="Pfam" id="PF07526">
    <property type="entry name" value="POX"/>
    <property type="match status" value="1"/>
</dbReference>
<proteinExistence type="inferred from homology"/>
<dbReference type="Gramene" id="mRNA:HanXRQr2_Chr15g0675271">
    <property type="protein sequence ID" value="mRNA:HanXRQr2_Chr15g0675271"/>
    <property type="gene ID" value="HanXRQr2_Chr15g0675271"/>
</dbReference>
<evidence type="ECO:0000256" key="3">
    <source>
        <dbReference type="ARBA" id="ARBA00023015"/>
    </source>
</evidence>
<dbReference type="PROSITE" id="PS50071">
    <property type="entry name" value="HOMEOBOX_2"/>
    <property type="match status" value="1"/>
</dbReference>
<reference evidence="12" key="2">
    <citation type="submission" date="2017-02" db="EMBL/GenBank/DDBJ databases">
        <title>Sunflower complete genome.</title>
        <authorList>
            <person name="Langlade N."/>
            <person name="Munos S."/>
        </authorList>
    </citation>
    <scope>NUCLEOTIDE SEQUENCE [LARGE SCALE GENOMIC DNA]</scope>
    <source>
        <tissue evidence="12">Leaves</tissue>
    </source>
</reference>
<organism evidence="12 13">
    <name type="scientific">Helianthus annuus</name>
    <name type="common">Common sunflower</name>
    <dbReference type="NCBI Taxonomy" id="4232"/>
    <lineage>
        <taxon>Eukaryota</taxon>
        <taxon>Viridiplantae</taxon>
        <taxon>Streptophyta</taxon>
        <taxon>Embryophyta</taxon>
        <taxon>Tracheophyta</taxon>
        <taxon>Spermatophyta</taxon>
        <taxon>Magnoliopsida</taxon>
        <taxon>eudicotyledons</taxon>
        <taxon>Gunneridae</taxon>
        <taxon>Pentapetalae</taxon>
        <taxon>asterids</taxon>
        <taxon>campanulids</taxon>
        <taxon>Asterales</taxon>
        <taxon>Asteraceae</taxon>
        <taxon>Asteroideae</taxon>
        <taxon>Heliantheae alliance</taxon>
        <taxon>Heliantheae</taxon>
        <taxon>Helianthus</taxon>
    </lineage>
</organism>
<name>A0A251S672_HELAN</name>
<evidence type="ECO:0000313" key="11">
    <source>
        <dbReference type="EMBL" id="KAF5763003.1"/>
    </source>
</evidence>
<evidence type="ECO:0000256" key="4">
    <source>
        <dbReference type="ARBA" id="ARBA00023125"/>
    </source>
</evidence>
<dbReference type="SMART" id="SM00574">
    <property type="entry name" value="POX"/>
    <property type="match status" value="1"/>
</dbReference>
<dbReference type="InterPro" id="IPR009057">
    <property type="entry name" value="Homeodomain-like_sf"/>
</dbReference>
<evidence type="ECO:0000313" key="12">
    <source>
        <dbReference type="EMBL" id="OTF94062.1"/>
    </source>
</evidence>
<dbReference type="OrthoDB" id="10056939at2759"/>
<dbReference type="AlphaFoldDB" id="A0A251S672"/>
<dbReference type="Pfam" id="PF05920">
    <property type="entry name" value="Homeobox_KN"/>
    <property type="match status" value="1"/>
</dbReference>
<keyword evidence="13" id="KW-1185">Reference proteome</keyword>
<keyword evidence="5 8" id="KW-0371">Homeobox</keyword>
<reference evidence="11 13" key="1">
    <citation type="journal article" date="2017" name="Nature">
        <title>The sunflower genome provides insights into oil metabolism, flowering and Asterid evolution.</title>
        <authorList>
            <person name="Badouin H."/>
            <person name="Gouzy J."/>
            <person name="Grassa C.J."/>
            <person name="Murat F."/>
            <person name="Staton S.E."/>
            <person name="Cottret L."/>
            <person name="Lelandais-Briere C."/>
            <person name="Owens G.L."/>
            <person name="Carrere S."/>
            <person name="Mayjonade B."/>
            <person name="Legrand L."/>
            <person name="Gill N."/>
            <person name="Kane N.C."/>
            <person name="Bowers J.E."/>
            <person name="Hubner S."/>
            <person name="Bellec A."/>
            <person name="Berard A."/>
            <person name="Berges H."/>
            <person name="Blanchet N."/>
            <person name="Boniface M.C."/>
            <person name="Brunel D."/>
            <person name="Catrice O."/>
            <person name="Chaidir N."/>
            <person name="Claudel C."/>
            <person name="Donnadieu C."/>
            <person name="Faraut T."/>
            <person name="Fievet G."/>
            <person name="Helmstetter N."/>
            <person name="King M."/>
            <person name="Knapp S.J."/>
            <person name="Lai Z."/>
            <person name="Le Paslier M.C."/>
            <person name="Lippi Y."/>
            <person name="Lorenzon L."/>
            <person name="Mandel J.R."/>
            <person name="Marage G."/>
            <person name="Marchand G."/>
            <person name="Marquand E."/>
            <person name="Bret-Mestries E."/>
            <person name="Morien E."/>
            <person name="Nambeesan S."/>
            <person name="Nguyen T."/>
            <person name="Pegot-Espagnet P."/>
            <person name="Pouilly N."/>
            <person name="Raftis F."/>
            <person name="Sallet E."/>
            <person name="Schiex T."/>
            <person name="Thomas J."/>
            <person name="Vandecasteele C."/>
            <person name="Vares D."/>
            <person name="Vear F."/>
            <person name="Vautrin S."/>
            <person name="Crespi M."/>
            <person name="Mangin B."/>
            <person name="Burke J.M."/>
            <person name="Salse J."/>
            <person name="Munos S."/>
            <person name="Vincourt P."/>
            <person name="Rieseberg L.H."/>
            <person name="Langlade N.B."/>
        </authorList>
    </citation>
    <scope>NUCLEOTIDE SEQUENCE [LARGE SCALE GENOMIC DNA]</scope>
    <source>
        <strain evidence="13">cv. SF193</strain>
        <tissue evidence="11">Leaves</tissue>
    </source>
</reference>
<feature type="DNA-binding region" description="Homeobox" evidence="8">
    <location>
        <begin position="344"/>
        <end position="402"/>
    </location>
</feature>
<dbReference type="InParanoid" id="A0A251S672"/>
<protein>
    <submittedName>
        <fullName evidence="12">Putative POX (Plant homeobox) family protein</fullName>
    </submittedName>
    <submittedName>
        <fullName evidence="11">Transcription factor Homeodomain-TALE-BEL family</fullName>
    </submittedName>
</protein>
<keyword evidence="6" id="KW-0804">Transcription</keyword>
<evidence type="ECO:0000256" key="9">
    <source>
        <dbReference type="SAM" id="MobiDB-lite"/>
    </source>
</evidence>
<feature type="compositionally biased region" description="Polar residues" evidence="9">
    <location>
        <begin position="422"/>
        <end position="433"/>
    </location>
</feature>